<dbReference type="EMBL" id="MJBS01000009">
    <property type="protein sequence ID" value="OHF02948.1"/>
    <property type="molecule type" value="Genomic_DNA"/>
</dbReference>
<keyword evidence="1" id="KW-1133">Transmembrane helix</keyword>
<comment type="caution">
    <text evidence="3">The sequence shown here is derived from an EMBL/GenBank/DDBJ whole genome shotgun (WGS) entry which is preliminary data.</text>
</comment>
<feature type="transmembrane region" description="Helical" evidence="1">
    <location>
        <begin position="159"/>
        <end position="180"/>
    </location>
</feature>
<evidence type="ECO:0000313" key="4">
    <source>
        <dbReference type="Proteomes" id="UP000176998"/>
    </source>
</evidence>
<dbReference type="Proteomes" id="UP000176998">
    <property type="component" value="Unassembled WGS sequence"/>
</dbReference>
<feature type="chain" id="PRO_5009603112" evidence="2">
    <location>
        <begin position="21"/>
        <end position="243"/>
    </location>
</feature>
<gene>
    <name evidence="3" type="ORF">CORC01_01706</name>
</gene>
<keyword evidence="1" id="KW-0472">Membrane</keyword>
<evidence type="ECO:0000256" key="2">
    <source>
        <dbReference type="SAM" id="SignalP"/>
    </source>
</evidence>
<dbReference type="AlphaFoldDB" id="A0A1G4BNQ5"/>
<proteinExistence type="predicted"/>
<keyword evidence="2" id="KW-0732">Signal</keyword>
<dbReference type="OrthoDB" id="3786778at2759"/>
<sequence length="243" mass="25696">MKFLNIGLIAISSLFATSLAAPAVHGLPTEVTDVTDAAKVPVVHIPIAPNTDVLDKRTEVIYTKVQYTIVEVKKHCSTINSTVDGVAGGQVAQKKADIIKLVKSEVTIIISLIHTLVGDLVELLGETVEIVGEEKEQIISVVLELVFEIIYCLKHVIKVLGISIFELLGSIVFVLLTVVFHLLCTLNGLVEGLLELVCSVLGGVIGLLLEVLSGLLPIVLGLVGGILKAIDLGGLLCSVGNIL</sequence>
<dbReference type="RefSeq" id="XP_022480086.1">
    <property type="nucleotide sequence ID" value="XM_022613360.1"/>
</dbReference>
<keyword evidence="4" id="KW-1185">Reference proteome</keyword>
<name>A0A1G4BNQ5_9PEZI</name>
<reference evidence="3 4" key="1">
    <citation type="submission" date="2016-09" db="EMBL/GenBank/DDBJ databases">
        <authorList>
            <person name="Capua I."/>
            <person name="De Benedictis P."/>
            <person name="Joannis T."/>
            <person name="Lombin L.H."/>
            <person name="Cattoli G."/>
        </authorList>
    </citation>
    <scope>NUCLEOTIDE SEQUENCE [LARGE SCALE GENOMIC DNA]</scope>
    <source>
        <strain evidence="3 4">IMI 309357</strain>
    </source>
</reference>
<organism evidence="3 4">
    <name type="scientific">Colletotrichum orchidophilum</name>
    <dbReference type="NCBI Taxonomy" id="1209926"/>
    <lineage>
        <taxon>Eukaryota</taxon>
        <taxon>Fungi</taxon>
        <taxon>Dikarya</taxon>
        <taxon>Ascomycota</taxon>
        <taxon>Pezizomycotina</taxon>
        <taxon>Sordariomycetes</taxon>
        <taxon>Hypocreomycetidae</taxon>
        <taxon>Glomerellales</taxon>
        <taxon>Glomerellaceae</taxon>
        <taxon>Colletotrichum</taxon>
    </lineage>
</organism>
<feature type="signal peptide" evidence="2">
    <location>
        <begin position="1"/>
        <end position="20"/>
    </location>
</feature>
<dbReference type="GeneID" id="34554870"/>
<evidence type="ECO:0000313" key="3">
    <source>
        <dbReference type="EMBL" id="OHF02948.1"/>
    </source>
</evidence>
<accession>A0A1G4BNQ5</accession>
<keyword evidence="1" id="KW-0812">Transmembrane</keyword>
<evidence type="ECO:0000256" key="1">
    <source>
        <dbReference type="SAM" id="Phobius"/>
    </source>
</evidence>
<protein>
    <submittedName>
        <fullName evidence="3">Uncharacterized protein</fullName>
    </submittedName>
</protein>